<reference evidence="1" key="1">
    <citation type="submission" date="2023-04" db="EMBL/GenBank/DDBJ databases">
        <title>Draft Genome sequencing of Naganishia species isolated from polar environments using Oxford Nanopore Technology.</title>
        <authorList>
            <person name="Leo P."/>
            <person name="Venkateswaran K."/>
        </authorList>
    </citation>
    <scope>NUCLEOTIDE SEQUENCE</scope>
    <source>
        <strain evidence="1">MNA-CCFEE 5262</strain>
    </source>
</reference>
<sequence>MKPTAILLSCLPLLSLATLLSRQDLPPICFSACLLSAVSESDTDFPLAIDAGDALCEPYESTKPTNTALPVSAPPDITPHVEIKEIAVPVKRQNAADPPTCFNSCLMPSMMTSCRITDTACICRDAPTLALTLNCFSQACSASEFPKAVAAGDSLCAPYDVAVGPSVSTTIGAETGSSLVMAPPMTMPLTSGNGTSPARASTSLARVNYRTEELRRFTSATSMSTDSVSSQTTGFQSSVPLASTATFSYHPAAVPICYLARIVRQSVVIVDGALFDGRDDGGRAHGYRA</sequence>
<accession>A0ACC2V726</accession>
<dbReference type="EMBL" id="JASBWS010000132">
    <property type="protein sequence ID" value="KAJ9094878.1"/>
    <property type="molecule type" value="Genomic_DNA"/>
</dbReference>
<organism evidence="1 2">
    <name type="scientific">Naganishia adeliensis</name>
    <dbReference type="NCBI Taxonomy" id="92952"/>
    <lineage>
        <taxon>Eukaryota</taxon>
        <taxon>Fungi</taxon>
        <taxon>Dikarya</taxon>
        <taxon>Basidiomycota</taxon>
        <taxon>Agaricomycotina</taxon>
        <taxon>Tremellomycetes</taxon>
        <taxon>Filobasidiales</taxon>
        <taxon>Filobasidiaceae</taxon>
        <taxon>Naganishia</taxon>
    </lineage>
</organism>
<name>A0ACC2V726_9TREE</name>
<protein>
    <submittedName>
        <fullName evidence="1">Uncharacterized protein</fullName>
    </submittedName>
</protein>
<keyword evidence="2" id="KW-1185">Reference proteome</keyword>
<comment type="caution">
    <text evidence="1">The sequence shown here is derived from an EMBL/GenBank/DDBJ whole genome shotgun (WGS) entry which is preliminary data.</text>
</comment>
<gene>
    <name evidence="1" type="ORF">QFC20_006789</name>
</gene>
<evidence type="ECO:0000313" key="2">
    <source>
        <dbReference type="Proteomes" id="UP001230649"/>
    </source>
</evidence>
<evidence type="ECO:0000313" key="1">
    <source>
        <dbReference type="EMBL" id="KAJ9094878.1"/>
    </source>
</evidence>
<dbReference type="Proteomes" id="UP001230649">
    <property type="component" value="Unassembled WGS sequence"/>
</dbReference>
<proteinExistence type="predicted"/>